<gene>
    <name evidence="3" type="ORF">SAMN04487946_101606</name>
</gene>
<dbReference type="Pfam" id="PF00072">
    <property type="entry name" value="Response_reg"/>
    <property type="match status" value="1"/>
</dbReference>
<dbReference type="Proteomes" id="UP000199170">
    <property type="component" value="Unassembled WGS sequence"/>
</dbReference>
<dbReference type="OrthoDB" id="9652at2157"/>
<evidence type="ECO:0000313" key="4">
    <source>
        <dbReference type="Proteomes" id="UP000199170"/>
    </source>
</evidence>
<dbReference type="Gene3D" id="3.40.50.2300">
    <property type="match status" value="1"/>
</dbReference>
<evidence type="ECO:0000313" key="3">
    <source>
        <dbReference type="EMBL" id="SDX66402.1"/>
    </source>
</evidence>
<keyword evidence="1" id="KW-0597">Phosphoprotein</keyword>
<dbReference type="InterPro" id="IPR001789">
    <property type="entry name" value="Sig_transdc_resp-reg_receiver"/>
</dbReference>
<dbReference type="AlphaFoldDB" id="A0A1H3DIR4"/>
<keyword evidence="4" id="KW-1185">Reference proteome</keyword>
<dbReference type="InterPro" id="IPR011006">
    <property type="entry name" value="CheY-like_superfamily"/>
</dbReference>
<dbReference type="CDD" id="cd17557">
    <property type="entry name" value="REC_Rcp-like"/>
    <property type="match status" value="1"/>
</dbReference>
<evidence type="ECO:0000259" key="2">
    <source>
        <dbReference type="PROSITE" id="PS50110"/>
    </source>
</evidence>
<evidence type="ECO:0000256" key="1">
    <source>
        <dbReference type="PROSITE-ProRule" id="PRU00169"/>
    </source>
</evidence>
<dbReference type="STRING" id="660517.SAMN04487946_101606"/>
<protein>
    <submittedName>
        <fullName evidence="3">Response regulator receiver domain-containing protein</fullName>
    </submittedName>
</protein>
<reference evidence="4" key="1">
    <citation type="submission" date="2016-10" db="EMBL/GenBank/DDBJ databases">
        <authorList>
            <person name="Varghese N."/>
            <person name="Submissions S."/>
        </authorList>
    </citation>
    <scope>NUCLEOTIDE SEQUENCE [LARGE SCALE GENOMIC DNA]</scope>
    <source>
        <strain evidence="4">CGMCC 1.10118</strain>
    </source>
</reference>
<dbReference type="PROSITE" id="PS50110">
    <property type="entry name" value="RESPONSE_REGULATORY"/>
    <property type="match status" value="1"/>
</dbReference>
<dbReference type="RefSeq" id="WP_217635327.1">
    <property type="nucleotide sequence ID" value="NZ_FNPB01000001.1"/>
</dbReference>
<proteinExistence type="predicted"/>
<dbReference type="EMBL" id="FNPB01000001">
    <property type="protein sequence ID" value="SDX66402.1"/>
    <property type="molecule type" value="Genomic_DNA"/>
</dbReference>
<accession>A0A1H3DIR4</accession>
<feature type="modified residue" description="4-aspartylphosphate" evidence="1">
    <location>
        <position position="68"/>
    </location>
</feature>
<dbReference type="GO" id="GO:0000160">
    <property type="term" value="P:phosphorelay signal transduction system"/>
    <property type="evidence" value="ECO:0007669"/>
    <property type="project" value="InterPro"/>
</dbReference>
<dbReference type="SMART" id="SM00448">
    <property type="entry name" value="REC"/>
    <property type="match status" value="1"/>
</dbReference>
<dbReference type="InterPro" id="IPR052893">
    <property type="entry name" value="TCS_response_regulator"/>
</dbReference>
<feature type="domain" description="Response regulatory" evidence="2">
    <location>
        <begin position="12"/>
        <end position="135"/>
    </location>
</feature>
<organism evidence="3 4">
    <name type="scientific">Halobellus clavatus</name>
    <dbReference type="NCBI Taxonomy" id="660517"/>
    <lineage>
        <taxon>Archaea</taxon>
        <taxon>Methanobacteriati</taxon>
        <taxon>Methanobacteriota</taxon>
        <taxon>Stenosarchaea group</taxon>
        <taxon>Halobacteria</taxon>
        <taxon>Halobacteriales</taxon>
        <taxon>Haloferacaceae</taxon>
        <taxon>Halobellus</taxon>
    </lineage>
</organism>
<sequence>MSEGVQQDAVPTVLVVEDNPADVRLVEEGIAAADTDLELRVYNNGNRAVEWITSDTPQRHQPNLVLLDLNIPGKSGLEVLRAVREESEFSRVPVAVVSSSKNPDDARRVYDQSADAYVTKPADPDQYIQMIGTAVRFWIPTADTQPNDE</sequence>
<dbReference type="PANTHER" id="PTHR44520">
    <property type="entry name" value="RESPONSE REGULATOR RCP1-RELATED"/>
    <property type="match status" value="1"/>
</dbReference>
<dbReference type="SUPFAM" id="SSF52172">
    <property type="entry name" value="CheY-like"/>
    <property type="match status" value="1"/>
</dbReference>
<name>A0A1H3DIR4_9EURY</name>